<dbReference type="Pfam" id="PF00582">
    <property type="entry name" value="Usp"/>
    <property type="match status" value="1"/>
</dbReference>
<dbReference type="Gene3D" id="3.40.50.620">
    <property type="entry name" value="HUPs"/>
    <property type="match status" value="1"/>
</dbReference>
<dbReference type="InterPro" id="IPR014729">
    <property type="entry name" value="Rossmann-like_a/b/a_fold"/>
</dbReference>
<evidence type="ECO:0000313" key="4">
    <source>
        <dbReference type="Proteomes" id="UP001320972"/>
    </source>
</evidence>
<sequence>MDRGLVTLAGTETGAALLKEAAEHARGANADLVLLSTFTREEADHDLEVLNRIETSEHGQFGELMSTELAEEVGEQIARSVLSAYDVEYTVVGAITDHRIGRRIIDEAERRDCDHVFLLGKPHSRIENLGEAARRVVRHFDGFTTIGRERNPERHFARLRGTGSDYEVVIND</sequence>
<comment type="caution">
    <text evidence="2">The sequence shown here is derived from an EMBL/GenBank/DDBJ whole genome shotgun (WGS) entry which is preliminary data.</text>
</comment>
<evidence type="ECO:0000313" key="2">
    <source>
        <dbReference type="EMBL" id="MCU4744707.1"/>
    </source>
</evidence>
<dbReference type="Proteomes" id="UP001321018">
    <property type="component" value="Unassembled WGS sequence"/>
</dbReference>
<keyword evidence="4" id="KW-1185">Reference proteome</keyword>
<evidence type="ECO:0000259" key="1">
    <source>
        <dbReference type="Pfam" id="PF00582"/>
    </source>
</evidence>
<reference evidence="2 4" key="1">
    <citation type="submission" date="2022-09" db="EMBL/GenBank/DDBJ databases">
        <title>Enrichment on poylsaccharides allowed isolation of novel metabolic and taxonomic groups of Haloarchaea.</title>
        <authorList>
            <person name="Sorokin D.Y."/>
            <person name="Elcheninov A.G."/>
            <person name="Khizhniak T.V."/>
            <person name="Kolganova T.V."/>
            <person name="Kublanov I.V."/>
        </authorList>
    </citation>
    <scope>NUCLEOTIDE SEQUENCE</scope>
    <source>
        <strain evidence="3 4">AArc-m2/3/4</strain>
        <strain evidence="2">AArc-xg1-1</strain>
    </source>
</reference>
<gene>
    <name evidence="3" type="ORF">OB955_19695</name>
    <name evidence="2" type="ORF">OB960_25400</name>
</gene>
<dbReference type="EMBL" id="JAOPKB010000014">
    <property type="protein sequence ID" value="MCU4974947.1"/>
    <property type="molecule type" value="Genomic_DNA"/>
</dbReference>
<evidence type="ECO:0000313" key="3">
    <source>
        <dbReference type="EMBL" id="MCU4974947.1"/>
    </source>
</evidence>
<organism evidence="2 5">
    <name type="scientific">Natronoglomus mannanivorans</name>
    <dbReference type="NCBI Taxonomy" id="2979990"/>
    <lineage>
        <taxon>Archaea</taxon>
        <taxon>Methanobacteriati</taxon>
        <taxon>Methanobacteriota</taxon>
        <taxon>Stenosarchaea group</taxon>
        <taxon>Halobacteria</taxon>
        <taxon>Halobacteriales</taxon>
        <taxon>Natrialbaceae</taxon>
        <taxon>Natronoglomus</taxon>
    </lineage>
</organism>
<feature type="domain" description="UspA" evidence="1">
    <location>
        <begin position="5"/>
        <end position="140"/>
    </location>
</feature>
<proteinExistence type="predicted"/>
<name>A0AAP2Z496_9EURY</name>
<dbReference type="RefSeq" id="WP_338006504.1">
    <property type="nucleotide sequence ID" value="NZ_JAOPKA010000039.1"/>
</dbReference>
<accession>A0AAP2Z496</accession>
<evidence type="ECO:0000313" key="5">
    <source>
        <dbReference type="Proteomes" id="UP001321018"/>
    </source>
</evidence>
<dbReference type="AlphaFoldDB" id="A0AAP2Z496"/>
<dbReference type="SUPFAM" id="SSF52402">
    <property type="entry name" value="Adenine nucleotide alpha hydrolases-like"/>
    <property type="match status" value="1"/>
</dbReference>
<protein>
    <submittedName>
        <fullName evidence="2">Universal stress protein</fullName>
    </submittedName>
</protein>
<dbReference type="Proteomes" id="UP001320972">
    <property type="component" value="Unassembled WGS sequence"/>
</dbReference>
<dbReference type="EMBL" id="JAOPKA010000039">
    <property type="protein sequence ID" value="MCU4744707.1"/>
    <property type="molecule type" value="Genomic_DNA"/>
</dbReference>
<dbReference type="InterPro" id="IPR006016">
    <property type="entry name" value="UspA"/>
</dbReference>